<dbReference type="GO" id="GO:0009395">
    <property type="term" value="P:phospholipid catabolic process"/>
    <property type="evidence" value="ECO:0007669"/>
    <property type="project" value="TreeGrafter"/>
</dbReference>
<dbReference type="Pfam" id="PF13091">
    <property type="entry name" value="PLDc_2"/>
    <property type="match status" value="1"/>
</dbReference>
<evidence type="ECO:0000256" key="4">
    <source>
        <dbReference type="ARBA" id="ARBA00023098"/>
    </source>
</evidence>
<evidence type="ECO:0000256" key="5">
    <source>
        <dbReference type="SAM" id="MobiDB-lite"/>
    </source>
</evidence>
<reference evidence="7 8" key="1">
    <citation type="submission" date="2016-10" db="EMBL/GenBank/DDBJ databases">
        <authorList>
            <person name="de Groot N.N."/>
        </authorList>
    </citation>
    <scope>NUCLEOTIDE SEQUENCE [LARGE SCALE GENOMIC DNA]</scope>
    <source>
        <strain evidence="7 8">CPCC 202808</strain>
    </source>
</reference>
<feature type="domain" description="PLD phosphodiesterase" evidence="6">
    <location>
        <begin position="394"/>
        <end position="421"/>
    </location>
</feature>
<dbReference type="SUPFAM" id="SSF56024">
    <property type="entry name" value="Phospholipase D/nuclease"/>
    <property type="match status" value="2"/>
</dbReference>
<proteinExistence type="predicted"/>
<dbReference type="AlphaFoldDB" id="A0A1I3BC50"/>
<evidence type="ECO:0000259" key="6">
    <source>
        <dbReference type="PROSITE" id="PS50035"/>
    </source>
</evidence>
<organism evidence="7 8">
    <name type="scientific">Actinopolymorpha cephalotaxi</name>
    <dbReference type="NCBI Taxonomy" id="504797"/>
    <lineage>
        <taxon>Bacteria</taxon>
        <taxon>Bacillati</taxon>
        <taxon>Actinomycetota</taxon>
        <taxon>Actinomycetes</taxon>
        <taxon>Propionibacteriales</taxon>
        <taxon>Actinopolymorphaceae</taxon>
        <taxon>Actinopolymorpha</taxon>
    </lineage>
</organism>
<evidence type="ECO:0000256" key="1">
    <source>
        <dbReference type="ARBA" id="ARBA00000798"/>
    </source>
</evidence>
<sequence length="551" mass="62234">MQEPDRRPRHWCYLAPVTDLEWFLTADERGNHATELDRRRGDGAPAWSDGNTVTPLVHGATYFARLVEVVTATEAGDVIMFTDWRGDPDQRLDEQGAEVARVLCEAAGRGVIVKGLVWRSHWDRLAFSAAENRYLGEDINAAGGECIRDMRVRPGGSHHQKFVVVRHVRHPERDVAFAGGIDLCHSRRDTIEHEGDPQRQPMSAVYGPRPPWHDLQLEIHGPAVGDLEFSFRERWNDSTPVSLNPAYRVADVLRRDDDDDPSTLPAQPSDPSPAGTHLVQVLRTYPARRPRYPFAPDGERSVARGYRKVLARAHRLIYVEDQYLWSDDVASCFADALAANPELLLVAVIPHYPDQDGRLSLPMNLVGRQQALDLINAAAPGRVGVYGIENHHGNPVYVHAKVCVVDDVWASVGSDNFNRRSWTHDSELSCAVIDRVRDDREPRVVDRYGDGARAFARDLRLELAREHLDRDPGDDADLIDPKSLFAAFTDSAQRLQRWHDGERSGSRPPGRLRPYQLPRLSPATMRWAGLAYRTVADPDGRPWRLRRAHRY</sequence>
<evidence type="ECO:0000256" key="2">
    <source>
        <dbReference type="ARBA" id="ARBA00022737"/>
    </source>
</evidence>
<dbReference type="OrthoDB" id="8828485at2"/>
<keyword evidence="3" id="KW-0378">Hydrolase</keyword>
<keyword evidence="4" id="KW-0443">Lipid metabolism</keyword>
<evidence type="ECO:0000313" key="7">
    <source>
        <dbReference type="EMBL" id="SFH59875.1"/>
    </source>
</evidence>
<dbReference type="PROSITE" id="PS50035">
    <property type="entry name" value="PLD"/>
    <property type="match status" value="1"/>
</dbReference>
<name>A0A1I3BC50_9ACTN</name>
<accession>A0A1I3BC50</accession>
<dbReference type="SMART" id="SM00155">
    <property type="entry name" value="PLDc"/>
    <property type="match status" value="2"/>
</dbReference>
<evidence type="ECO:0000313" key="8">
    <source>
        <dbReference type="Proteomes" id="UP000199052"/>
    </source>
</evidence>
<dbReference type="InterPro" id="IPR015679">
    <property type="entry name" value="PLipase_D_fam"/>
</dbReference>
<protein>
    <submittedName>
        <fullName evidence="7">Phosphatidylserine/phosphatidylglycerophosphate/cardiolipin synthase</fullName>
    </submittedName>
</protein>
<feature type="region of interest" description="Disordered" evidence="5">
    <location>
        <begin position="497"/>
        <end position="517"/>
    </location>
</feature>
<dbReference type="PANTHER" id="PTHR18896">
    <property type="entry name" value="PHOSPHOLIPASE D"/>
    <property type="match status" value="1"/>
</dbReference>
<keyword evidence="2" id="KW-0677">Repeat</keyword>
<dbReference type="EMBL" id="FOOI01000023">
    <property type="protein sequence ID" value="SFH59875.1"/>
    <property type="molecule type" value="Genomic_DNA"/>
</dbReference>
<dbReference type="PANTHER" id="PTHR18896:SF76">
    <property type="entry name" value="PHOSPHOLIPASE"/>
    <property type="match status" value="1"/>
</dbReference>
<dbReference type="Gene3D" id="3.30.870.10">
    <property type="entry name" value="Endonuclease Chain A"/>
    <property type="match status" value="2"/>
</dbReference>
<dbReference type="InterPro" id="IPR001736">
    <property type="entry name" value="PLipase_D/transphosphatidylase"/>
</dbReference>
<feature type="region of interest" description="Disordered" evidence="5">
    <location>
        <begin position="255"/>
        <end position="276"/>
    </location>
</feature>
<dbReference type="InterPro" id="IPR025202">
    <property type="entry name" value="PLD-like_dom"/>
</dbReference>
<dbReference type="CDD" id="cd09105">
    <property type="entry name" value="PLDc_vPLD1_2_like_2"/>
    <property type="match status" value="1"/>
</dbReference>
<dbReference type="GO" id="GO:0004630">
    <property type="term" value="F:phospholipase D activity"/>
    <property type="evidence" value="ECO:0007669"/>
    <property type="project" value="UniProtKB-EC"/>
</dbReference>
<evidence type="ECO:0000256" key="3">
    <source>
        <dbReference type="ARBA" id="ARBA00022801"/>
    </source>
</evidence>
<dbReference type="Proteomes" id="UP000199052">
    <property type="component" value="Unassembled WGS sequence"/>
</dbReference>
<comment type="catalytic activity">
    <reaction evidence="1">
        <text>a 1,2-diacyl-sn-glycero-3-phosphocholine + H2O = a 1,2-diacyl-sn-glycero-3-phosphate + choline + H(+)</text>
        <dbReference type="Rhea" id="RHEA:14445"/>
        <dbReference type="ChEBI" id="CHEBI:15354"/>
        <dbReference type="ChEBI" id="CHEBI:15377"/>
        <dbReference type="ChEBI" id="CHEBI:15378"/>
        <dbReference type="ChEBI" id="CHEBI:57643"/>
        <dbReference type="ChEBI" id="CHEBI:58608"/>
        <dbReference type="EC" id="3.1.4.4"/>
    </reaction>
</comment>
<gene>
    <name evidence="7" type="ORF">SAMN05421678_12357</name>
</gene>
<dbReference type="STRING" id="504797.SAMN05421678_12357"/>